<comment type="similarity">
    <text evidence="1">Belongs to the short-chain dehydrogenases/reductases (SDR) family.</text>
</comment>
<accession>A0A5J5J4K5</accession>
<dbReference type="PROSITE" id="PS00061">
    <property type="entry name" value="ADH_SHORT"/>
    <property type="match status" value="1"/>
</dbReference>
<name>A0A5J5J4K5_9MICO</name>
<dbReference type="PANTHER" id="PTHR43639:SF1">
    <property type="entry name" value="SHORT-CHAIN DEHYDROGENASE_REDUCTASE FAMILY PROTEIN"/>
    <property type="match status" value="1"/>
</dbReference>
<dbReference type="InterPro" id="IPR057326">
    <property type="entry name" value="KR_dom"/>
</dbReference>
<keyword evidence="5" id="KW-1185">Reference proteome</keyword>
<evidence type="ECO:0000256" key="1">
    <source>
        <dbReference type="ARBA" id="ARBA00006484"/>
    </source>
</evidence>
<gene>
    <name evidence="4" type="ORF">F6B43_12720</name>
</gene>
<protein>
    <submittedName>
        <fullName evidence="4">SDR family oxidoreductase</fullName>
    </submittedName>
</protein>
<dbReference type="Pfam" id="PF13561">
    <property type="entry name" value="adh_short_C2"/>
    <property type="match status" value="1"/>
</dbReference>
<evidence type="ECO:0000256" key="2">
    <source>
        <dbReference type="ARBA" id="ARBA00023002"/>
    </source>
</evidence>
<dbReference type="PRINTS" id="PR00081">
    <property type="entry name" value="GDHRDH"/>
</dbReference>
<dbReference type="PANTHER" id="PTHR43639">
    <property type="entry name" value="OXIDOREDUCTASE, SHORT-CHAIN DEHYDROGENASE/REDUCTASE FAMILY (AFU_ORTHOLOGUE AFUA_5G02870)"/>
    <property type="match status" value="1"/>
</dbReference>
<dbReference type="Gene3D" id="3.40.50.720">
    <property type="entry name" value="NAD(P)-binding Rossmann-like Domain"/>
    <property type="match status" value="1"/>
</dbReference>
<organism evidence="4 5">
    <name type="scientific">Microbacterium rhizomatis</name>
    <dbReference type="NCBI Taxonomy" id="1631477"/>
    <lineage>
        <taxon>Bacteria</taxon>
        <taxon>Bacillati</taxon>
        <taxon>Actinomycetota</taxon>
        <taxon>Actinomycetes</taxon>
        <taxon>Micrococcales</taxon>
        <taxon>Microbacteriaceae</taxon>
        <taxon>Microbacterium</taxon>
    </lineage>
</organism>
<feature type="domain" description="Ketoreductase" evidence="3">
    <location>
        <begin position="4"/>
        <end position="192"/>
    </location>
</feature>
<sequence length="256" mass="26516">MTGRVVMVTGGSRGIGRAIAVGLAQDGAAVVGLQYRSNEDHAADAAAQILEAGAFPVRIAADFSHDPVTMAKSVATRLLDAVEVGTGTRGLDVLVNNAGILEAQELEECTLESVTRMWAANVTAPLFLIQALTPHIRAGGRVINISSGLTRIADPKYPGYSASKGALNALTLSLAPSLAARGITINAVMPGYVETDRLATRLADPIARRHVRALSLFGRLGQPEDIAHAVRYLASDGAGWTTGQVIDVSGGTALGV</sequence>
<evidence type="ECO:0000313" key="4">
    <source>
        <dbReference type="EMBL" id="KAA9108253.1"/>
    </source>
</evidence>
<dbReference type="GO" id="GO:0016491">
    <property type="term" value="F:oxidoreductase activity"/>
    <property type="evidence" value="ECO:0007669"/>
    <property type="project" value="UniProtKB-KW"/>
</dbReference>
<dbReference type="OrthoDB" id="517007at2"/>
<dbReference type="FunFam" id="3.40.50.720:FF:000084">
    <property type="entry name" value="Short-chain dehydrogenase reductase"/>
    <property type="match status" value="1"/>
</dbReference>
<dbReference type="RefSeq" id="WP_150449285.1">
    <property type="nucleotide sequence ID" value="NZ_VYSA01000002.1"/>
</dbReference>
<dbReference type="Proteomes" id="UP000325827">
    <property type="component" value="Unassembled WGS sequence"/>
</dbReference>
<keyword evidence="2" id="KW-0560">Oxidoreductase</keyword>
<dbReference type="PRINTS" id="PR00080">
    <property type="entry name" value="SDRFAMILY"/>
</dbReference>
<proteinExistence type="inferred from homology"/>
<dbReference type="InterPro" id="IPR002347">
    <property type="entry name" value="SDR_fam"/>
</dbReference>
<comment type="caution">
    <text evidence="4">The sequence shown here is derived from an EMBL/GenBank/DDBJ whole genome shotgun (WGS) entry which is preliminary data.</text>
</comment>
<evidence type="ECO:0000313" key="5">
    <source>
        <dbReference type="Proteomes" id="UP000325827"/>
    </source>
</evidence>
<dbReference type="InterPro" id="IPR020904">
    <property type="entry name" value="Sc_DH/Rdtase_CS"/>
</dbReference>
<reference evidence="5" key="1">
    <citation type="submission" date="2019-09" db="EMBL/GenBank/DDBJ databases">
        <title>Mumia zhuanghuii sp. nov. isolated from the intestinal contents of plateau pika (Ochotona curzoniae) in the Qinghai-Tibet plateau of China.</title>
        <authorList>
            <person name="Tian Z."/>
        </authorList>
    </citation>
    <scope>NUCLEOTIDE SEQUENCE [LARGE SCALE GENOMIC DNA]</scope>
    <source>
        <strain evidence="5">JCM 30598</strain>
    </source>
</reference>
<dbReference type="SUPFAM" id="SSF51735">
    <property type="entry name" value="NAD(P)-binding Rossmann-fold domains"/>
    <property type="match status" value="1"/>
</dbReference>
<dbReference type="EMBL" id="VYSA01000002">
    <property type="protein sequence ID" value="KAA9108253.1"/>
    <property type="molecule type" value="Genomic_DNA"/>
</dbReference>
<evidence type="ECO:0000259" key="3">
    <source>
        <dbReference type="SMART" id="SM00822"/>
    </source>
</evidence>
<dbReference type="SMART" id="SM00822">
    <property type="entry name" value="PKS_KR"/>
    <property type="match status" value="1"/>
</dbReference>
<dbReference type="AlphaFoldDB" id="A0A5J5J4K5"/>
<dbReference type="InterPro" id="IPR036291">
    <property type="entry name" value="NAD(P)-bd_dom_sf"/>
</dbReference>